<accession>A0ABP7B9N2</accession>
<evidence type="ECO:0000256" key="1">
    <source>
        <dbReference type="ARBA" id="ARBA00004196"/>
    </source>
</evidence>
<dbReference type="PROSITE" id="PS51257">
    <property type="entry name" value="PROKAR_LIPOPROTEIN"/>
    <property type="match status" value="1"/>
</dbReference>
<dbReference type="Proteomes" id="UP001410795">
    <property type="component" value="Unassembled WGS sequence"/>
</dbReference>
<keyword evidence="4 5" id="KW-0732">Signal</keyword>
<gene>
    <name evidence="7" type="ORF">GCM10022202_10160</name>
</gene>
<sequence length="346" mass="35656">MRIARYLGAATAAVAMTVSLAACSTSTAPAGESSAPAAADDAAFPIEIEHALGTTTIEAQPERVVSIGWANQDVALALGVAPVGVDDQTWSMDGSDGLGLYEWTTDAYEELGAEEPDIFDTTDGVDFEAIADAQPDVILGAYSGLTEDDYATLSEIAPTVAFPELAWGTQWRDAITLDATALGLASEGEQLIADLDQQIADATADSDFSGKTAALFSFSAADLSSGWIYSDIDPRTAFLTDLGFTAPEASLAAGAEGEFALEVSAENADQLADVDVIVSYGDEDLLAALQADPLWNTLPAVQNGAVVTLGGNGEGLAAASSPTALSIPWMLDEYVGLLDDAVAKAE</sequence>
<evidence type="ECO:0000256" key="3">
    <source>
        <dbReference type="ARBA" id="ARBA00022448"/>
    </source>
</evidence>
<dbReference type="PANTHER" id="PTHR30532">
    <property type="entry name" value="IRON III DICITRATE-BINDING PERIPLASMIC PROTEIN"/>
    <property type="match status" value="1"/>
</dbReference>
<dbReference type="Gene3D" id="3.40.50.1980">
    <property type="entry name" value="Nitrogenase molybdenum iron protein domain"/>
    <property type="match status" value="2"/>
</dbReference>
<organism evidence="7 8">
    <name type="scientific">Microbacterium marinilacus</name>
    <dbReference type="NCBI Taxonomy" id="415209"/>
    <lineage>
        <taxon>Bacteria</taxon>
        <taxon>Bacillati</taxon>
        <taxon>Actinomycetota</taxon>
        <taxon>Actinomycetes</taxon>
        <taxon>Micrococcales</taxon>
        <taxon>Microbacteriaceae</taxon>
        <taxon>Microbacterium</taxon>
    </lineage>
</organism>
<keyword evidence="8" id="KW-1185">Reference proteome</keyword>
<dbReference type="RefSeq" id="WP_246603414.1">
    <property type="nucleotide sequence ID" value="NZ_BAAAYV010000005.1"/>
</dbReference>
<evidence type="ECO:0000313" key="7">
    <source>
        <dbReference type="EMBL" id="GAA3652310.1"/>
    </source>
</evidence>
<keyword evidence="3" id="KW-0813">Transport</keyword>
<feature type="domain" description="Fe/B12 periplasmic-binding" evidence="6">
    <location>
        <begin position="63"/>
        <end position="342"/>
    </location>
</feature>
<evidence type="ECO:0000259" key="6">
    <source>
        <dbReference type="PROSITE" id="PS50983"/>
    </source>
</evidence>
<protein>
    <submittedName>
        <fullName evidence="7">Iron-siderophore ABC transporter substrate-binding protein</fullName>
    </submittedName>
</protein>
<comment type="similarity">
    <text evidence="2">Belongs to the bacterial solute-binding protein 8 family.</text>
</comment>
<evidence type="ECO:0000313" key="8">
    <source>
        <dbReference type="Proteomes" id="UP001410795"/>
    </source>
</evidence>
<reference evidence="8" key="1">
    <citation type="journal article" date="2019" name="Int. J. Syst. Evol. Microbiol.">
        <title>The Global Catalogue of Microorganisms (GCM) 10K type strain sequencing project: providing services to taxonomists for standard genome sequencing and annotation.</title>
        <authorList>
            <consortium name="The Broad Institute Genomics Platform"/>
            <consortium name="The Broad Institute Genome Sequencing Center for Infectious Disease"/>
            <person name="Wu L."/>
            <person name="Ma J."/>
        </authorList>
    </citation>
    <scope>NUCLEOTIDE SEQUENCE [LARGE SCALE GENOMIC DNA]</scope>
    <source>
        <strain evidence="8">JCM 16546</strain>
    </source>
</reference>
<name>A0ABP7B9N2_9MICO</name>
<dbReference type="PANTHER" id="PTHR30532:SF24">
    <property type="entry name" value="FERRIC ENTEROBACTIN-BINDING PERIPLASMIC PROTEIN FEPB"/>
    <property type="match status" value="1"/>
</dbReference>
<comment type="subcellular location">
    <subcellularLocation>
        <location evidence="1">Cell envelope</location>
    </subcellularLocation>
</comment>
<evidence type="ECO:0000256" key="4">
    <source>
        <dbReference type="ARBA" id="ARBA00022729"/>
    </source>
</evidence>
<dbReference type="PROSITE" id="PS50983">
    <property type="entry name" value="FE_B12_PBP"/>
    <property type="match status" value="1"/>
</dbReference>
<dbReference type="InterPro" id="IPR002491">
    <property type="entry name" value="ABC_transptr_periplasmic_BD"/>
</dbReference>
<proteinExistence type="inferred from homology"/>
<evidence type="ECO:0000256" key="2">
    <source>
        <dbReference type="ARBA" id="ARBA00008814"/>
    </source>
</evidence>
<dbReference type="EMBL" id="BAAAYV010000005">
    <property type="protein sequence ID" value="GAA3652310.1"/>
    <property type="molecule type" value="Genomic_DNA"/>
</dbReference>
<dbReference type="CDD" id="cd01146">
    <property type="entry name" value="FhuD"/>
    <property type="match status" value="1"/>
</dbReference>
<comment type="caution">
    <text evidence="7">The sequence shown here is derived from an EMBL/GenBank/DDBJ whole genome shotgun (WGS) entry which is preliminary data.</text>
</comment>
<dbReference type="Pfam" id="PF01497">
    <property type="entry name" value="Peripla_BP_2"/>
    <property type="match status" value="1"/>
</dbReference>
<feature type="signal peptide" evidence="5">
    <location>
        <begin position="1"/>
        <end position="21"/>
    </location>
</feature>
<dbReference type="InterPro" id="IPR051313">
    <property type="entry name" value="Bact_iron-sidero_bind"/>
</dbReference>
<evidence type="ECO:0000256" key="5">
    <source>
        <dbReference type="SAM" id="SignalP"/>
    </source>
</evidence>
<feature type="chain" id="PRO_5046418400" evidence="5">
    <location>
        <begin position="22"/>
        <end position="346"/>
    </location>
</feature>
<dbReference type="SUPFAM" id="SSF53807">
    <property type="entry name" value="Helical backbone' metal receptor"/>
    <property type="match status" value="1"/>
</dbReference>